<organism evidence="5 6">
    <name type="scientific">Handroanthus impetiginosus</name>
    <dbReference type="NCBI Taxonomy" id="429701"/>
    <lineage>
        <taxon>Eukaryota</taxon>
        <taxon>Viridiplantae</taxon>
        <taxon>Streptophyta</taxon>
        <taxon>Embryophyta</taxon>
        <taxon>Tracheophyta</taxon>
        <taxon>Spermatophyta</taxon>
        <taxon>Magnoliopsida</taxon>
        <taxon>eudicotyledons</taxon>
        <taxon>Gunneridae</taxon>
        <taxon>Pentapetalae</taxon>
        <taxon>asterids</taxon>
        <taxon>lamiids</taxon>
        <taxon>Lamiales</taxon>
        <taxon>Bignoniaceae</taxon>
        <taxon>Crescentiina</taxon>
        <taxon>Tabebuia alliance</taxon>
        <taxon>Handroanthus</taxon>
    </lineage>
</organism>
<dbReference type="CDD" id="cd00051">
    <property type="entry name" value="EFh"/>
    <property type="match status" value="1"/>
</dbReference>
<dbReference type="Pfam" id="PF00036">
    <property type="entry name" value="EF-hand_1"/>
    <property type="match status" value="1"/>
</dbReference>
<keyword evidence="6" id="KW-1185">Reference proteome</keyword>
<evidence type="ECO:0000313" key="6">
    <source>
        <dbReference type="Proteomes" id="UP000231279"/>
    </source>
</evidence>
<dbReference type="Proteomes" id="UP000231279">
    <property type="component" value="Unassembled WGS sequence"/>
</dbReference>
<dbReference type="GO" id="GO:0005509">
    <property type="term" value="F:calcium ion binding"/>
    <property type="evidence" value="ECO:0007669"/>
    <property type="project" value="InterPro"/>
</dbReference>
<dbReference type="STRING" id="429701.A0A2G9HWZ0"/>
<evidence type="ECO:0000259" key="4">
    <source>
        <dbReference type="PROSITE" id="PS50222"/>
    </source>
</evidence>
<keyword evidence="1" id="KW-0479">Metal-binding</keyword>
<reference evidence="6" key="1">
    <citation type="journal article" date="2018" name="Gigascience">
        <title>Genome assembly of the Pink Ipe (Handroanthus impetiginosus, Bignoniaceae), a highly valued, ecologically keystone Neotropical timber forest tree.</title>
        <authorList>
            <person name="Silva-Junior O.B."/>
            <person name="Grattapaglia D."/>
            <person name="Novaes E."/>
            <person name="Collevatti R.G."/>
        </authorList>
    </citation>
    <scope>NUCLEOTIDE SEQUENCE [LARGE SCALE GENOMIC DNA]</scope>
    <source>
        <strain evidence="6">cv. UFG-1</strain>
    </source>
</reference>
<dbReference type="Gene3D" id="1.10.238.10">
    <property type="entry name" value="EF-hand"/>
    <property type="match status" value="2"/>
</dbReference>
<dbReference type="OrthoDB" id="26525at2759"/>
<dbReference type="SMART" id="SM00054">
    <property type="entry name" value="EFh"/>
    <property type="match status" value="3"/>
</dbReference>
<comment type="caution">
    <text evidence="5">The sequence shown here is derived from an EMBL/GenBank/DDBJ whole genome shotgun (WGS) entry which is preliminary data.</text>
</comment>
<name>A0A2G9HWZ0_9LAMI</name>
<dbReference type="InterPro" id="IPR011992">
    <property type="entry name" value="EF-hand-dom_pair"/>
</dbReference>
<dbReference type="EMBL" id="NKXS01000839">
    <property type="protein sequence ID" value="PIN22018.1"/>
    <property type="molecule type" value="Genomic_DNA"/>
</dbReference>
<gene>
    <name evidence="5" type="ORF">CDL12_05263</name>
</gene>
<dbReference type="SUPFAM" id="SSF47473">
    <property type="entry name" value="EF-hand"/>
    <property type="match status" value="1"/>
</dbReference>
<dbReference type="PROSITE" id="PS00018">
    <property type="entry name" value="EF_HAND_1"/>
    <property type="match status" value="3"/>
</dbReference>
<protein>
    <submittedName>
        <fullName evidence="5">Calmodulin and related proteins (EF-Hand superfamily)</fullName>
    </submittedName>
</protein>
<dbReference type="PANTHER" id="PTHR10891">
    <property type="entry name" value="EF-HAND CALCIUM-BINDING DOMAIN CONTAINING PROTEIN"/>
    <property type="match status" value="1"/>
</dbReference>
<feature type="domain" description="EF-hand" evidence="4">
    <location>
        <begin position="86"/>
        <end position="121"/>
    </location>
</feature>
<evidence type="ECO:0000256" key="1">
    <source>
        <dbReference type="ARBA" id="ARBA00022723"/>
    </source>
</evidence>
<feature type="domain" description="EF-hand" evidence="4">
    <location>
        <begin position="4"/>
        <end position="39"/>
    </location>
</feature>
<dbReference type="FunFam" id="1.10.238.10:FF:000001">
    <property type="entry name" value="Calmodulin 1"/>
    <property type="match status" value="1"/>
</dbReference>
<evidence type="ECO:0000313" key="5">
    <source>
        <dbReference type="EMBL" id="PIN22018.1"/>
    </source>
</evidence>
<dbReference type="PROSITE" id="PS50222">
    <property type="entry name" value="EF_HAND_2"/>
    <property type="match status" value="3"/>
</dbReference>
<feature type="domain" description="EF-hand" evidence="4">
    <location>
        <begin position="124"/>
        <end position="155"/>
    </location>
</feature>
<dbReference type="InterPro" id="IPR002048">
    <property type="entry name" value="EF_hand_dom"/>
</dbReference>
<dbReference type="AlphaFoldDB" id="A0A2G9HWZ0"/>
<accession>A0A2G9HWZ0</accession>
<sequence>MSSLNTIDLYQIFKNLDKNGDGLVSIDELMWLLKRIGIQCKRDELELLVGNKALDAVDFLFFYETLVIKGNNFYQEKCKVEGEDEVLENNLRKAFRVFDMNDDGFISSEELRTALSRLGLWDESCGQDCRQMINVYDSNSDGLLDFEEFKDMMCA</sequence>
<keyword evidence="2" id="KW-0677">Repeat</keyword>
<evidence type="ECO:0000256" key="3">
    <source>
        <dbReference type="ARBA" id="ARBA00022837"/>
    </source>
</evidence>
<proteinExistence type="predicted"/>
<evidence type="ECO:0000256" key="2">
    <source>
        <dbReference type="ARBA" id="ARBA00022737"/>
    </source>
</evidence>
<keyword evidence="3" id="KW-0106">Calcium</keyword>
<dbReference type="Pfam" id="PF13499">
    <property type="entry name" value="EF-hand_7"/>
    <property type="match status" value="1"/>
</dbReference>
<dbReference type="InterPro" id="IPR018247">
    <property type="entry name" value="EF_Hand_1_Ca_BS"/>
</dbReference>
<dbReference type="InterPro" id="IPR039647">
    <property type="entry name" value="EF_hand_pair_protein_CML-like"/>
</dbReference>